<dbReference type="SUPFAM" id="SSF81321">
    <property type="entry name" value="Family A G protein-coupled receptor-like"/>
    <property type="match status" value="1"/>
</dbReference>
<dbReference type="CDD" id="cd00637">
    <property type="entry name" value="7tm_classA_rhodopsin-like"/>
    <property type="match status" value="1"/>
</dbReference>
<evidence type="ECO:0000256" key="1">
    <source>
        <dbReference type="ARBA" id="ARBA00004141"/>
    </source>
</evidence>
<feature type="transmembrane region" description="Helical" evidence="6">
    <location>
        <begin position="184"/>
        <end position="206"/>
    </location>
</feature>
<keyword evidence="4 6" id="KW-0472">Membrane</keyword>
<feature type="region of interest" description="Disordered" evidence="5">
    <location>
        <begin position="216"/>
        <end position="261"/>
    </location>
</feature>
<feature type="compositionally biased region" description="Polar residues" evidence="5">
    <location>
        <begin position="302"/>
        <end position="316"/>
    </location>
</feature>
<feature type="transmembrane region" description="Helical" evidence="6">
    <location>
        <begin position="103"/>
        <end position="132"/>
    </location>
</feature>
<sequence>MASFETEHTLESMGEYTTQLGTLTNSIDFGILVLTIIGAAGVMVSMLYKEYKVGKGSTVRSRLVLFLVFGDLFLGIIAIIPTISTLAGNHPKPFTPYCNALGFLIATALYAQHFNTLTLCISTYLILIYPLSLYTRWLERHWRWLFPFVWFSSFLCAGIAWGVIKYWGYNNGICIYPSGLFSEIWQFIPRAIVFTVITLLYLRLFVFLRRPDKIRTGSSSTDNQTDRSTELEAEPSHPSSQSHSKWRQFSSRTRASHTESSGLTAQLNRWIRSKSLGHDDRKPKALDFAEHPRRASLPLSVETSEIGTGEENNSRSCEYPPFATSEDNKSRSYGIPSTFGSSFGGGHRRKSRAGLPPWENVDLPRFPGSIDPITAVDPLDIEPSYPPPVTAGWKWGLSAPDSNSDFGGQGYSADQSACLPSSSPIVATATNKTNIAGTKTSNMVSKPKPADESSGDPSKEVGWDNLAVRRSSHVSFSEGSSLATSCRHGCCDVDNHLVVQVSSLIRKRAVRVSPTSRPSLLSV</sequence>
<dbReference type="GO" id="GO:0007189">
    <property type="term" value="P:adenylate cyclase-activating G protein-coupled receptor signaling pathway"/>
    <property type="evidence" value="ECO:0007669"/>
    <property type="project" value="TreeGrafter"/>
</dbReference>
<dbReference type="GO" id="GO:0004930">
    <property type="term" value="F:G protein-coupled receptor activity"/>
    <property type="evidence" value="ECO:0007669"/>
    <property type="project" value="TreeGrafter"/>
</dbReference>
<keyword evidence="3 6" id="KW-1133">Transmembrane helix</keyword>
<evidence type="ECO:0000256" key="3">
    <source>
        <dbReference type="ARBA" id="ARBA00022989"/>
    </source>
</evidence>
<evidence type="ECO:0000256" key="4">
    <source>
        <dbReference type="ARBA" id="ARBA00023136"/>
    </source>
</evidence>
<dbReference type="AlphaFoldDB" id="A0A0F7SMY3"/>
<accession>A0A0F7SMY3</accession>
<feature type="transmembrane region" description="Helical" evidence="6">
    <location>
        <begin position="29"/>
        <end position="51"/>
    </location>
</feature>
<keyword evidence="2 6" id="KW-0812">Transmembrane</keyword>
<dbReference type="Gene3D" id="1.20.1070.10">
    <property type="entry name" value="Rhodopsin 7-helix transmembrane proteins"/>
    <property type="match status" value="1"/>
</dbReference>
<keyword evidence="8" id="KW-0675">Receptor</keyword>
<dbReference type="PROSITE" id="PS50262">
    <property type="entry name" value="G_PROTEIN_RECEP_F1_2"/>
    <property type="match status" value="1"/>
</dbReference>
<feature type="transmembrane region" description="Helical" evidence="6">
    <location>
        <begin position="63"/>
        <end position="83"/>
    </location>
</feature>
<feature type="domain" description="G-protein coupled receptors family 1 profile" evidence="7">
    <location>
        <begin position="39"/>
        <end position="231"/>
    </location>
</feature>
<evidence type="ECO:0000256" key="2">
    <source>
        <dbReference type="ARBA" id="ARBA00022692"/>
    </source>
</evidence>
<evidence type="ECO:0000256" key="5">
    <source>
        <dbReference type="SAM" id="MobiDB-lite"/>
    </source>
</evidence>
<dbReference type="PANTHER" id="PTHR23112">
    <property type="entry name" value="G PROTEIN-COUPLED RECEPTOR 157-RELATED"/>
    <property type="match status" value="1"/>
</dbReference>
<evidence type="ECO:0000259" key="7">
    <source>
        <dbReference type="PROSITE" id="PS50262"/>
    </source>
</evidence>
<evidence type="ECO:0000256" key="6">
    <source>
        <dbReference type="SAM" id="Phobius"/>
    </source>
</evidence>
<proteinExistence type="predicted"/>
<dbReference type="InterPro" id="IPR017452">
    <property type="entry name" value="GPCR_Rhodpsn_7TM"/>
</dbReference>
<comment type="subcellular location">
    <subcellularLocation>
        <location evidence="1">Membrane</location>
        <topology evidence="1">Multi-pass membrane protein</topology>
    </subcellularLocation>
</comment>
<dbReference type="PANTHER" id="PTHR23112:SF0">
    <property type="entry name" value="TRANSMEMBRANE PROTEIN 116"/>
    <property type="match status" value="1"/>
</dbReference>
<protein>
    <submittedName>
        <fullName evidence="8">G protein-coupled receptor, rhodopsin-like</fullName>
    </submittedName>
</protein>
<feature type="compositionally biased region" description="Polar residues" evidence="5">
    <location>
        <begin position="237"/>
        <end position="261"/>
    </location>
</feature>
<reference evidence="8" key="1">
    <citation type="submission" date="2014-08" db="EMBL/GenBank/DDBJ databases">
        <authorList>
            <person name="Sharma Rahul"/>
            <person name="Thines Marco"/>
        </authorList>
    </citation>
    <scope>NUCLEOTIDE SEQUENCE</scope>
</reference>
<evidence type="ECO:0000313" key="8">
    <source>
        <dbReference type="EMBL" id="CDZ98804.1"/>
    </source>
</evidence>
<feature type="region of interest" description="Disordered" evidence="5">
    <location>
        <begin position="302"/>
        <end position="333"/>
    </location>
</feature>
<name>A0A0F7SMY3_PHARH</name>
<feature type="region of interest" description="Disordered" evidence="5">
    <location>
        <begin position="437"/>
        <end position="461"/>
    </location>
</feature>
<feature type="transmembrane region" description="Helical" evidence="6">
    <location>
        <begin position="144"/>
        <end position="164"/>
    </location>
</feature>
<organism evidence="8">
    <name type="scientific">Phaffia rhodozyma</name>
    <name type="common">Yeast</name>
    <name type="synonym">Xanthophyllomyces dendrorhous</name>
    <dbReference type="NCBI Taxonomy" id="264483"/>
    <lineage>
        <taxon>Eukaryota</taxon>
        <taxon>Fungi</taxon>
        <taxon>Dikarya</taxon>
        <taxon>Basidiomycota</taxon>
        <taxon>Agaricomycotina</taxon>
        <taxon>Tremellomycetes</taxon>
        <taxon>Cystofilobasidiales</taxon>
        <taxon>Mrakiaceae</taxon>
        <taxon>Phaffia</taxon>
    </lineage>
</organism>
<dbReference type="EMBL" id="LN483345">
    <property type="protein sequence ID" value="CDZ98804.1"/>
    <property type="molecule type" value="Genomic_DNA"/>
</dbReference>
<dbReference type="GO" id="GO:0005886">
    <property type="term" value="C:plasma membrane"/>
    <property type="evidence" value="ECO:0007669"/>
    <property type="project" value="TreeGrafter"/>
</dbReference>